<keyword evidence="1" id="KW-0863">Zinc-finger</keyword>
<evidence type="ECO:0000256" key="1">
    <source>
        <dbReference type="PROSITE-ProRule" id="PRU00024"/>
    </source>
</evidence>
<dbReference type="InterPro" id="IPR047153">
    <property type="entry name" value="TRIM45/56/19-like"/>
</dbReference>
<dbReference type="PROSITE" id="PS50119">
    <property type="entry name" value="ZF_BBOX"/>
    <property type="match status" value="1"/>
</dbReference>
<dbReference type="EMBL" id="UYJE01007267">
    <property type="protein sequence ID" value="VDI53155.1"/>
    <property type="molecule type" value="Genomic_DNA"/>
</dbReference>
<dbReference type="CDD" id="cd19757">
    <property type="entry name" value="Bbox1"/>
    <property type="match status" value="1"/>
</dbReference>
<dbReference type="InterPro" id="IPR000315">
    <property type="entry name" value="Znf_B-box"/>
</dbReference>
<dbReference type="PANTHER" id="PTHR25462">
    <property type="entry name" value="BONUS, ISOFORM C-RELATED"/>
    <property type="match status" value="1"/>
</dbReference>
<keyword evidence="2" id="KW-0175">Coiled coil</keyword>
<feature type="domain" description="B box-type" evidence="3">
    <location>
        <begin position="1"/>
        <end position="50"/>
    </location>
</feature>
<name>A0A8B6FPD5_MYTGA</name>
<dbReference type="Proteomes" id="UP000596742">
    <property type="component" value="Unassembled WGS sequence"/>
</dbReference>
<proteinExistence type="predicted"/>
<keyword evidence="5" id="KW-1185">Reference proteome</keyword>
<sequence>MESICNPCERRNIVSRLTHWCSDCEDGLCGKCLKDHNAMKLTQHHHVTELSEISSDTAKLLSIPQCDKHPDCREDFVCLDHDLVCCHACLKSDHKDCKHVSNVNVLSKGVSKSELFLSNKRTVQEVRETIKEIIKERQSVKEDVSKQQQRIKMEIANAKSKFMAHINNLENVLIHELSNIEKDNTILIEETITDVLKMEKEIEEDEKILHFIGNNGSESTLFLFLKKQRKKQEKTIELLEEIPPASKVMINFAEASHEIDAIKAIGFISVHYDIVNSGRSGIPSTSNEDRNIAAKTVSNQSEQTTPTGSIQKIESWKDTLQIQLDPKDFVDTNEKYAKLNLRKVWLAVQNDNYLLIAGHVAILEDQTEENESIEYMYKHNYRLVKYLYDVKGLTLSNGLNIYQYSIHNHTFNSIEMALRCIPKSTLAVLLYSRNFELVDTESMKRQWCLELDHEFQALATDEKFIYIVSGDMLYKYNRIGCLMKRINFIQCSWFSLSLNGKYACHNQNFRLLKADCSEIFSYHPAGLKAVTVDNTGNIYLATRDGIQLLNSLKMETEMVYRYDKKEAEGLAEIACNQVKQTLFLLGIQSTKQEEFGKTKCYAQMNSCSENSKAYYVCPVCNYRKDTVSNNRRCEGFRDFLLDFKKCVIKVLTK</sequence>
<reference evidence="4" key="1">
    <citation type="submission" date="2018-11" db="EMBL/GenBank/DDBJ databases">
        <authorList>
            <person name="Alioto T."/>
            <person name="Alioto T."/>
        </authorList>
    </citation>
    <scope>NUCLEOTIDE SEQUENCE</scope>
</reference>
<dbReference type="OrthoDB" id="10345530at2759"/>
<accession>A0A8B6FPD5</accession>
<evidence type="ECO:0000259" key="3">
    <source>
        <dbReference type="PROSITE" id="PS50119"/>
    </source>
</evidence>
<gene>
    <name evidence="4" type="ORF">MGAL_10B028053</name>
</gene>
<keyword evidence="1" id="KW-0862">Zinc</keyword>
<evidence type="ECO:0000313" key="4">
    <source>
        <dbReference type="EMBL" id="VDI53155.1"/>
    </source>
</evidence>
<comment type="caution">
    <text evidence="4">The sequence shown here is derived from an EMBL/GenBank/DDBJ whole genome shotgun (WGS) entry which is preliminary data.</text>
</comment>
<dbReference type="AlphaFoldDB" id="A0A8B6FPD5"/>
<dbReference type="PANTHER" id="PTHR25462:SF296">
    <property type="entry name" value="MEIOTIC P26, ISOFORM F"/>
    <property type="match status" value="1"/>
</dbReference>
<evidence type="ECO:0000256" key="2">
    <source>
        <dbReference type="SAM" id="Coils"/>
    </source>
</evidence>
<dbReference type="Gene3D" id="3.30.160.60">
    <property type="entry name" value="Classic Zinc Finger"/>
    <property type="match status" value="1"/>
</dbReference>
<protein>
    <recommendedName>
        <fullName evidence="3">B box-type domain-containing protein</fullName>
    </recommendedName>
</protein>
<evidence type="ECO:0000313" key="5">
    <source>
        <dbReference type="Proteomes" id="UP000596742"/>
    </source>
</evidence>
<dbReference type="GO" id="GO:0008270">
    <property type="term" value="F:zinc ion binding"/>
    <property type="evidence" value="ECO:0007669"/>
    <property type="project" value="UniProtKB-KW"/>
</dbReference>
<feature type="coiled-coil region" evidence="2">
    <location>
        <begin position="123"/>
        <end position="161"/>
    </location>
</feature>
<keyword evidence="1" id="KW-0479">Metal-binding</keyword>
<organism evidence="4 5">
    <name type="scientific">Mytilus galloprovincialis</name>
    <name type="common">Mediterranean mussel</name>
    <dbReference type="NCBI Taxonomy" id="29158"/>
    <lineage>
        <taxon>Eukaryota</taxon>
        <taxon>Metazoa</taxon>
        <taxon>Spiralia</taxon>
        <taxon>Lophotrochozoa</taxon>
        <taxon>Mollusca</taxon>
        <taxon>Bivalvia</taxon>
        <taxon>Autobranchia</taxon>
        <taxon>Pteriomorphia</taxon>
        <taxon>Mytilida</taxon>
        <taxon>Mytiloidea</taxon>
        <taxon>Mytilidae</taxon>
        <taxon>Mytilinae</taxon>
        <taxon>Mytilus</taxon>
    </lineage>
</organism>